<organism evidence="2 3">
    <name type="scientific">Diaporthe ampelina</name>
    <dbReference type="NCBI Taxonomy" id="1214573"/>
    <lineage>
        <taxon>Eukaryota</taxon>
        <taxon>Fungi</taxon>
        <taxon>Dikarya</taxon>
        <taxon>Ascomycota</taxon>
        <taxon>Pezizomycotina</taxon>
        <taxon>Sordariomycetes</taxon>
        <taxon>Sordariomycetidae</taxon>
        <taxon>Diaporthales</taxon>
        <taxon>Diaporthaceae</taxon>
        <taxon>Diaporthe</taxon>
    </lineage>
</organism>
<dbReference type="AlphaFoldDB" id="A0A0G2F5H5"/>
<feature type="region of interest" description="Disordered" evidence="1">
    <location>
        <begin position="45"/>
        <end position="79"/>
    </location>
</feature>
<accession>A0A0G2F5H5</accession>
<dbReference type="PANTHER" id="PTHR21310">
    <property type="entry name" value="AMINOGLYCOSIDE PHOSPHOTRANSFERASE-RELATED-RELATED"/>
    <property type="match status" value="1"/>
</dbReference>
<evidence type="ECO:0000313" key="3">
    <source>
        <dbReference type="Proteomes" id="UP000034680"/>
    </source>
</evidence>
<feature type="compositionally biased region" description="Basic and acidic residues" evidence="1">
    <location>
        <begin position="49"/>
        <end position="61"/>
    </location>
</feature>
<dbReference type="PANTHER" id="PTHR21310:SF13">
    <property type="entry name" value="AMINOGLYCOSIDE PHOSPHOTRANSFERASE DOMAIN-CONTAINING PROTEIN"/>
    <property type="match status" value="1"/>
</dbReference>
<name>A0A0G2F5H5_9PEZI</name>
<dbReference type="SUPFAM" id="SSF56112">
    <property type="entry name" value="Protein kinase-like (PK-like)"/>
    <property type="match status" value="1"/>
</dbReference>
<evidence type="ECO:0000313" key="2">
    <source>
        <dbReference type="EMBL" id="KKY29474.1"/>
    </source>
</evidence>
<protein>
    <submittedName>
        <fullName evidence="2">Uncharacterized protein</fullName>
    </submittedName>
</protein>
<dbReference type="InterPro" id="IPR051678">
    <property type="entry name" value="AGP_Transferase"/>
</dbReference>
<dbReference type="Proteomes" id="UP000034680">
    <property type="component" value="Unassembled WGS sequence"/>
</dbReference>
<evidence type="ECO:0000256" key="1">
    <source>
        <dbReference type="SAM" id="MobiDB-lite"/>
    </source>
</evidence>
<dbReference type="Gene3D" id="3.90.1200.10">
    <property type="match status" value="1"/>
</dbReference>
<dbReference type="STRING" id="1214573.A0A0G2F5H5"/>
<dbReference type="OrthoDB" id="2906425at2759"/>
<dbReference type="InterPro" id="IPR011009">
    <property type="entry name" value="Kinase-like_dom_sf"/>
</dbReference>
<proteinExistence type="predicted"/>
<reference evidence="2 3" key="1">
    <citation type="submission" date="2015-05" db="EMBL/GenBank/DDBJ databases">
        <title>Distinctive expansion of gene families associated with plant cell wall degradation and secondary metabolism in the genomes of grapevine trunk pathogens.</title>
        <authorList>
            <person name="Lawrence D.P."/>
            <person name="Travadon R."/>
            <person name="Rolshausen P.E."/>
            <person name="Baumgartner K."/>
        </authorList>
    </citation>
    <scope>NUCLEOTIDE SEQUENCE [LARGE SCALE GENOMIC DNA]</scope>
    <source>
        <strain evidence="2">DA912</strain>
    </source>
</reference>
<reference evidence="2 3" key="2">
    <citation type="submission" date="2015-05" db="EMBL/GenBank/DDBJ databases">
        <authorList>
            <person name="Morales-Cruz A."/>
            <person name="Amrine K.C."/>
            <person name="Cantu D."/>
        </authorList>
    </citation>
    <scope>NUCLEOTIDE SEQUENCE [LARGE SCALE GENOMIC DNA]</scope>
    <source>
        <strain evidence="2">DA912</strain>
    </source>
</reference>
<dbReference type="EMBL" id="LCUC01000753">
    <property type="protein sequence ID" value="KKY29474.1"/>
    <property type="molecule type" value="Genomic_DNA"/>
</dbReference>
<gene>
    <name evidence="2" type="ORF">UCDDA912_g10602</name>
</gene>
<sequence length="576" mass="62382">MHQPRRVGSLIQCTAHPRLYFSLLGEGTWNRTYCIARHCHGATAQWGDPRSDGDAEGGQDKDEGDDEGDSASAAARHSDDDDRKLSRYVLRVSLPVWPGRKVRSEVASMNWVLHNTSIPLPRVLGFADPTATGESLGGGGGGGGGDVPVFPYPWILMDKMPGVPFADVHRTISQDAKAALACKLADWVHELAVRPFPLIGSLDMDVGMASSASLDGGEAGDEAVVNYTELSLALVGPGPGVGIGPVVSQKFFGDWRLEYSLNRGPFPDLHAFATSLVACQLADVDDPRQRLRTAVASAGTDGHGEPPPGARDAAFAFAFASAAGPGADTATGNKSKARRNDYCSEAQHEPGAPVCLCSSRYVSAEQMDGYKSTCETLSRLIDMAVPRSPIWHDSPRDACAPHAADAGAVLYHWDISEDNLLVDPETGEATGVIDWEQLCLVPIPLARYYPALLEPGPDAPEYPSISEWEPGRTKPEWRLVDEDRCSRRLMRDAFDGRMLQLASPWLDAHVQEDFDGRRIGGRRSVDATSTKSGEVGTKAALATDIVRHAMKTWYQSREVEELCRREEALRRGEIKG</sequence>
<comment type="caution">
    <text evidence="2">The sequence shown here is derived from an EMBL/GenBank/DDBJ whole genome shotgun (WGS) entry which is preliminary data.</text>
</comment>
<keyword evidence="3" id="KW-1185">Reference proteome</keyword>